<dbReference type="InterPro" id="IPR014721">
    <property type="entry name" value="Ribsml_uS5_D2-typ_fold_subgr"/>
</dbReference>
<dbReference type="PANTHER" id="PTHR31814">
    <property type="match status" value="1"/>
</dbReference>
<dbReference type="InterPro" id="IPR006204">
    <property type="entry name" value="GHMP_kinase_N_dom"/>
</dbReference>
<reference evidence="10" key="1">
    <citation type="submission" date="2016-10" db="EMBL/GenBank/DDBJ databases">
        <authorList>
            <person name="Varghese N."/>
            <person name="Submissions S."/>
        </authorList>
    </citation>
    <scope>NUCLEOTIDE SEQUENCE [LARGE SCALE GENOMIC DNA]</scope>
    <source>
        <strain evidence="10">DSM 16108</strain>
    </source>
</reference>
<dbReference type="Proteomes" id="UP000199589">
    <property type="component" value="Unassembled WGS sequence"/>
</dbReference>
<proteinExistence type="predicted"/>
<dbReference type="PRINTS" id="PR00959">
    <property type="entry name" value="MEVGALKINASE"/>
</dbReference>
<protein>
    <recommendedName>
        <fullName evidence="2">phosphomevalonate kinase</fullName>
        <ecNumber evidence="2">2.7.4.2</ecNumber>
    </recommendedName>
</protein>
<dbReference type="GO" id="GO:0005524">
    <property type="term" value="F:ATP binding"/>
    <property type="evidence" value="ECO:0007669"/>
    <property type="project" value="UniProtKB-KW"/>
</dbReference>
<evidence type="ECO:0000256" key="1">
    <source>
        <dbReference type="ARBA" id="ARBA00005017"/>
    </source>
</evidence>
<dbReference type="AlphaFoldDB" id="A0A1I3X6F1"/>
<gene>
    <name evidence="9" type="ORF">SAMN04488569_101253</name>
</gene>
<dbReference type="Pfam" id="PF08544">
    <property type="entry name" value="GHMP_kinases_C"/>
    <property type="match status" value="1"/>
</dbReference>
<feature type="domain" description="GHMP kinase N-terminal" evidence="7">
    <location>
        <begin position="89"/>
        <end position="173"/>
    </location>
</feature>
<accession>A0A1I3X6F1</accession>
<feature type="domain" description="GHMP kinase C-terminal" evidence="8">
    <location>
        <begin position="261"/>
        <end position="344"/>
    </location>
</feature>
<dbReference type="Gene3D" id="3.30.230.10">
    <property type="match status" value="1"/>
</dbReference>
<dbReference type="PANTHER" id="PTHR31814:SF2">
    <property type="entry name" value="PHOSPHOMEVALONATE KINASE"/>
    <property type="match status" value="1"/>
</dbReference>
<dbReference type="UniPathway" id="UPA00057">
    <property type="reaction ID" value="UER00099"/>
</dbReference>
<dbReference type="SUPFAM" id="SSF54211">
    <property type="entry name" value="Ribosomal protein S5 domain 2-like"/>
    <property type="match status" value="1"/>
</dbReference>
<dbReference type="OrthoDB" id="1522677at2"/>
<dbReference type="SUPFAM" id="SSF55060">
    <property type="entry name" value="GHMP Kinase, C-terminal domain"/>
    <property type="match status" value="1"/>
</dbReference>
<dbReference type="Pfam" id="PF00288">
    <property type="entry name" value="GHMP_kinases_N"/>
    <property type="match status" value="1"/>
</dbReference>
<keyword evidence="4" id="KW-0547">Nucleotide-binding</keyword>
<dbReference type="GO" id="GO:0004631">
    <property type="term" value="F:phosphomevalonate kinase activity"/>
    <property type="evidence" value="ECO:0007669"/>
    <property type="project" value="UniProtKB-EC"/>
</dbReference>
<keyword evidence="5 9" id="KW-0418">Kinase</keyword>
<dbReference type="InterPro" id="IPR020568">
    <property type="entry name" value="Ribosomal_Su5_D2-typ_SF"/>
</dbReference>
<dbReference type="InterPro" id="IPR036554">
    <property type="entry name" value="GHMP_kinase_C_sf"/>
</dbReference>
<evidence type="ECO:0000313" key="9">
    <source>
        <dbReference type="EMBL" id="SFK15235.1"/>
    </source>
</evidence>
<dbReference type="InterPro" id="IPR035102">
    <property type="entry name" value="Phosphomevalonate_kinase"/>
</dbReference>
<dbReference type="RefSeq" id="WP_091896723.1">
    <property type="nucleotide sequence ID" value="NZ_FOSJ01000012.1"/>
</dbReference>
<dbReference type="EMBL" id="FOSJ01000012">
    <property type="protein sequence ID" value="SFK15235.1"/>
    <property type="molecule type" value="Genomic_DNA"/>
</dbReference>
<dbReference type="InterPro" id="IPR005917">
    <property type="entry name" value="Pmev_kinase_bact"/>
</dbReference>
<evidence type="ECO:0000259" key="7">
    <source>
        <dbReference type="Pfam" id="PF00288"/>
    </source>
</evidence>
<dbReference type="Gene3D" id="3.30.70.890">
    <property type="entry name" value="GHMP kinase, C-terminal domain"/>
    <property type="match status" value="1"/>
</dbReference>
<evidence type="ECO:0000256" key="5">
    <source>
        <dbReference type="ARBA" id="ARBA00022777"/>
    </source>
</evidence>
<dbReference type="EC" id="2.7.4.2" evidence="2"/>
<sequence length="358" mass="39939">MNQVVASAPGKLYIAGEYAVVEPGHPAILVAVDQFLTVKVSHSETVGTIHSSHYSNIPLQWRRENGKMIVDERENPFHYLLAAIDYTERYVKECKKELSIYHLGVESELDSSSGLKYGLGSSAAVTVATVRALLKYYDLDITDDLVFKLSVLAHLSVKSNGSFGDIAAATYTGWLAYSSFDREWVREKLNTHSITALIELDWPAFMVEQLSPPEELKLLIGWTGSPASTTSLVDQVRAKREAKEENYQFFLQESKSCVEKMIRAFRDKDLSAIQKEIRQNRLLLKNMSESTRVPIETSALQTLCDFAEQYNGAAKSSGAGGGDCGIALFDRKASLLDLVSKWEEHDITLLPLQVYTRS</sequence>
<dbReference type="InterPro" id="IPR013750">
    <property type="entry name" value="GHMP_kinase_C_dom"/>
</dbReference>
<dbReference type="NCBIfam" id="TIGR01220">
    <property type="entry name" value="Pmev_kin_Gr_pos"/>
    <property type="match status" value="1"/>
</dbReference>
<keyword evidence="10" id="KW-1185">Reference proteome</keyword>
<keyword evidence="3" id="KW-0808">Transferase</keyword>
<comment type="pathway">
    <text evidence="1">Isoprenoid biosynthesis; isopentenyl diphosphate biosynthesis via mevalonate pathway; isopentenyl diphosphate from (R)-mevalonate: step 2/3.</text>
</comment>
<evidence type="ECO:0000256" key="4">
    <source>
        <dbReference type="ARBA" id="ARBA00022741"/>
    </source>
</evidence>
<keyword evidence="6" id="KW-0067">ATP-binding</keyword>
<evidence type="ECO:0000256" key="3">
    <source>
        <dbReference type="ARBA" id="ARBA00022679"/>
    </source>
</evidence>
<evidence type="ECO:0000256" key="6">
    <source>
        <dbReference type="ARBA" id="ARBA00022840"/>
    </source>
</evidence>
<evidence type="ECO:0000259" key="8">
    <source>
        <dbReference type="Pfam" id="PF08544"/>
    </source>
</evidence>
<dbReference type="STRING" id="258723.GCA_900169305_02076"/>
<organism evidence="9 10">
    <name type="scientific">Marinilactibacillus piezotolerans</name>
    <dbReference type="NCBI Taxonomy" id="258723"/>
    <lineage>
        <taxon>Bacteria</taxon>
        <taxon>Bacillati</taxon>
        <taxon>Bacillota</taxon>
        <taxon>Bacilli</taxon>
        <taxon>Lactobacillales</taxon>
        <taxon>Carnobacteriaceae</taxon>
        <taxon>Marinilactibacillus</taxon>
    </lineage>
</organism>
<evidence type="ECO:0000256" key="2">
    <source>
        <dbReference type="ARBA" id="ARBA00012958"/>
    </source>
</evidence>
<dbReference type="GO" id="GO:0019287">
    <property type="term" value="P:isopentenyl diphosphate biosynthetic process, mevalonate pathway"/>
    <property type="evidence" value="ECO:0007669"/>
    <property type="project" value="UniProtKB-UniPathway"/>
</dbReference>
<name>A0A1I3X6F1_9LACT</name>
<evidence type="ECO:0000313" key="10">
    <source>
        <dbReference type="Proteomes" id="UP000199589"/>
    </source>
</evidence>